<dbReference type="AlphaFoldDB" id="A0A524RP36"/>
<feature type="coiled-coil region" evidence="1">
    <location>
        <begin position="62"/>
        <end position="89"/>
    </location>
</feature>
<dbReference type="EMBL" id="SRMO01000054">
    <property type="protein sequence ID" value="TGG93114.1"/>
    <property type="molecule type" value="Genomic_DNA"/>
</dbReference>
<evidence type="ECO:0000256" key="2">
    <source>
        <dbReference type="SAM" id="MobiDB-lite"/>
    </source>
</evidence>
<evidence type="ECO:0000313" key="3">
    <source>
        <dbReference type="EMBL" id="TGG93114.1"/>
    </source>
</evidence>
<dbReference type="Pfam" id="PF11285">
    <property type="entry name" value="DUF3086"/>
    <property type="match status" value="1"/>
</dbReference>
<proteinExistence type="predicted"/>
<evidence type="ECO:0000313" key="4">
    <source>
        <dbReference type="Proteomes" id="UP000317990"/>
    </source>
</evidence>
<feature type="compositionally biased region" description="Polar residues" evidence="2">
    <location>
        <begin position="17"/>
        <end position="38"/>
    </location>
</feature>
<gene>
    <name evidence="3" type="ORF">ERJ67_04815</name>
</gene>
<feature type="region of interest" description="Disordered" evidence="2">
    <location>
        <begin position="1"/>
        <end position="50"/>
    </location>
</feature>
<dbReference type="Proteomes" id="UP000317990">
    <property type="component" value="Unassembled WGS sequence"/>
</dbReference>
<dbReference type="InterPro" id="IPR021437">
    <property type="entry name" value="DUF3086"/>
</dbReference>
<comment type="caution">
    <text evidence="3">The sequence shown here is derived from an EMBL/GenBank/DDBJ whole genome shotgun (WGS) entry which is preliminary data.</text>
</comment>
<name>A0A524RP36_9CHRO</name>
<protein>
    <submittedName>
        <fullName evidence="3">DUF3086 domain-containing protein</fullName>
    </submittedName>
</protein>
<organism evidence="3 4">
    <name type="scientific">Aphanocapsa feldmannii 277cV</name>
    <dbReference type="NCBI Taxonomy" id="2507553"/>
    <lineage>
        <taxon>Bacteria</taxon>
        <taxon>Bacillati</taxon>
        <taxon>Cyanobacteriota</taxon>
        <taxon>Cyanophyceae</taxon>
        <taxon>Oscillatoriophycideae</taxon>
        <taxon>Chroococcales</taxon>
        <taxon>Microcystaceae</taxon>
        <taxon>Aphanocapsa</taxon>
    </lineage>
</organism>
<evidence type="ECO:0000256" key="1">
    <source>
        <dbReference type="SAM" id="Coils"/>
    </source>
</evidence>
<accession>A0A524RP36</accession>
<keyword evidence="1" id="KW-0175">Coiled coil</keyword>
<feature type="region of interest" description="Disordered" evidence="2">
    <location>
        <begin position="135"/>
        <end position="163"/>
    </location>
</feature>
<sequence>MQSADSVAAGSRLGASAPTSTEAASGIEPSSPTASPQGPSGPADSAAPGLTAAGDRFYSLALRDLGQKRSRLEAEITVLEQRRDKLEEEIASHFAGSSDALARRVQGFQDYLVGALQELANRAEALNLSPRRVVVQPSPMDAEEQTDTEARRGDQEDQGASRTAGALFGSDAALIRSLLAGFTAPPDAYAPPWQLRRSLGQDHLERLEDWFLAQDGRGAQASSGNRSRNVLVTAGAISILTELYGERFQTLVLAGGPERLGEWRRGLQDSLSLSREDFGPNSGIGLFERPDALIDRADRLEERGELPFIVVDAAEQAVEIPVLQFPLWLAFAADARELALDEAGY</sequence>
<reference evidence="3 4" key="1">
    <citation type="journal article" date="2019" name="mSystems">
        <title>Life at home and on the roam: Genomic adaptions reflect the dual lifestyle of an intracellular, facultative symbiont.</title>
        <authorList>
            <person name="Burgsdorf I."/>
        </authorList>
    </citation>
    <scope>NUCLEOTIDE SEQUENCE [LARGE SCALE GENOMIC DNA]</scope>
    <source>
        <strain evidence="3">277cV</strain>
    </source>
</reference>